<sequence length="75" mass="8516">AGADTGEQPKELVRKVQEYTQKATAMVKDAFSTLQESEVAQQARRWLSDNTELAKKQLAWLKQQLAELWKRTPAA</sequence>
<evidence type="ECO:0000256" key="7">
    <source>
        <dbReference type="ARBA" id="ARBA00022729"/>
    </source>
</evidence>
<dbReference type="GO" id="GO:0034361">
    <property type="term" value="C:very-low-density lipoprotein particle"/>
    <property type="evidence" value="ECO:0007669"/>
    <property type="project" value="UniProtKB-KW"/>
</dbReference>
<evidence type="ECO:0000256" key="1">
    <source>
        <dbReference type="ARBA" id="ARBA00004613"/>
    </source>
</evidence>
<keyword evidence="8" id="KW-0442">Lipid degradation</keyword>
<dbReference type="PANTHER" id="PTHR14225">
    <property type="entry name" value="APOLIPOPROTEIN C-III"/>
    <property type="match status" value="1"/>
</dbReference>
<dbReference type="GO" id="GO:0042157">
    <property type="term" value="P:lipoprotein metabolic process"/>
    <property type="evidence" value="ECO:0007669"/>
    <property type="project" value="InterPro"/>
</dbReference>
<evidence type="ECO:0000256" key="9">
    <source>
        <dbReference type="ARBA" id="ARBA00023055"/>
    </source>
</evidence>
<keyword evidence="11" id="KW-0850">VLDL</keyword>
<keyword evidence="6" id="KW-0964">Secreted</keyword>
<name>A0A7L1GKS7_9PICI</name>
<feature type="non-terminal residue" evidence="14">
    <location>
        <position position="75"/>
    </location>
</feature>
<dbReference type="GO" id="GO:0016042">
    <property type="term" value="P:lipid catabolic process"/>
    <property type="evidence" value="ECO:0007669"/>
    <property type="project" value="UniProtKB-KW"/>
</dbReference>
<dbReference type="Pfam" id="PF05778">
    <property type="entry name" value="Apo-CIII"/>
    <property type="match status" value="1"/>
</dbReference>
<evidence type="ECO:0000256" key="6">
    <source>
        <dbReference type="ARBA" id="ARBA00022525"/>
    </source>
</evidence>
<evidence type="ECO:0000256" key="5">
    <source>
        <dbReference type="ARBA" id="ARBA00022513"/>
    </source>
</evidence>
<keyword evidence="15" id="KW-1185">Reference proteome</keyword>
<evidence type="ECO:0000256" key="8">
    <source>
        <dbReference type="ARBA" id="ARBA00022963"/>
    </source>
</evidence>
<evidence type="ECO:0000256" key="10">
    <source>
        <dbReference type="ARBA" id="ARBA00023098"/>
    </source>
</evidence>
<accession>A0A7L1GKS7</accession>
<keyword evidence="5" id="KW-0162">Chylomicron</keyword>
<keyword evidence="7" id="KW-0732">Signal</keyword>
<keyword evidence="9" id="KW-0445">Lipid transport</keyword>
<proteinExistence type="inferred from homology"/>
<dbReference type="GO" id="GO:0042627">
    <property type="term" value="C:chylomicron"/>
    <property type="evidence" value="ECO:0007669"/>
    <property type="project" value="UniProtKB-KW"/>
</dbReference>
<keyword evidence="4" id="KW-0813">Transport</keyword>
<dbReference type="GO" id="GO:0006869">
    <property type="term" value="P:lipid transport"/>
    <property type="evidence" value="ECO:0007669"/>
    <property type="project" value="UniProtKB-KW"/>
</dbReference>
<dbReference type="InterPro" id="IPR008403">
    <property type="entry name" value="Apo-CIII"/>
</dbReference>
<keyword evidence="10" id="KW-0443">Lipid metabolism</keyword>
<dbReference type="OrthoDB" id="9049572at2759"/>
<comment type="subcellular location">
    <subcellularLocation>
        <location evidence="1">Secreted</location>
    </subcellularLocation>
</comment>
<organism evidence="14 15">
    <name type="scientific">Indicator maculatus</name>
    <name type="common">spotted honeyguide</name>
    <dbReference type="NCBI Taxonomy" id="545262"/>
    <lineage>
        <taxon>Eukaryota</taxon>
        <taxon>Metazoa</taxon>
        <taxon>Chordata</taxon>
        <taxon>Craniata</taxon>
        <taxon>Vertebrata</taxon>
        <taxon>Euteleostomi</taxon>
        <taxon>Archelosauria</taxon>
        <taxon>Archosauria</taxon>
        <taxon>Dinosauria</taxon>
        <taxon>Saurischia</taxon>
        <taxon>Theropoda</taxon>
        <taxon>Coelurosauria</taxon>
        <taxon>Aves</taxon>
        <taxon>Neognathae</taxon>
        <taxon>Neoaves</taxon>
        <taxon>Telluraves</taxon>
        <taxon>Coraciimorphae</taxon>
        <taxon>Piciformes</taxon>
        <taxon>Indicatoridae</taxon>
        <taxon>Indicator</taxon>
    </lineage>
</organism>
<gene>
    <name evidence="14" type="primary">Apoc3</name>
    <name evidence="14" type="ORF">INDMAC_R14886</name>
</gene>
<evidence type="ECO:0000256" key="3">
    <source>
        <dbReference type="ARBA" id="ARBA00015570"/>
    </source>
</evidence>
<comment type="similarity">
    <text evidence="2">Belongs to the apolipoprotein C3 family.</text>
</comment>
<evidence type="ECO:0000313" key="14">
    <source>
        <dbReference type="EMBL" id="NXN14345.1"/>
    </source>
</evidence>
<dbReference type="Gene3D" id="6.10.90.10">
    <property type="entry name" value="Apolipoprotein CIII"/>
    <property type="match status" value="1"/>
</dbReference>
<dbReference type="Proteomes" id="UP000557230">
    <property type="component" value="Unassembled WGS sequence"/>
</dbReference>
<evidence type="ECO:0000313" key="15">
    <source>
        <dbReference type="Proteomes" id="UP000557230"/>
    </source>
</evidence>
<evidence type="ECO:0000256" key="4">
    <source>
        <dbReference type="ARBA" id="ARBA00022448"/>
    </source>
</evidence>
<dbReference type="GO" id="GO:0008289">
    <property type="term" value="F:lipid binding"/>
    <property type="evidence" value="ECO:0007669"/>
    <property type="project" value="InterPro"/>
</dbReference>
<evidence type="ECO:0000256" key="13">
    <source>
        <dbReference type="ARBA" id="ARBA00045699"/>
    </source>
</evidence>
<evidence type="ECO:0000256" key="11">
    <source>
        <dbReference type="ARBA" id="ARBA00023313"/>
    </source>
</evidence>
<comment type="caution">
    <text evidence="14">The sequence shown here is derived from an EMBL/GenBank/DDBJ whole genome shotgun (WGS) entry which is preliminary data.</text>
</comment>
<comment type="function">
    <text evidence="13">Component of triglyceride-rich very low density lipoproteins (VLDL) and high density lipoproteins (HDL) in plasma. Plays a multifaceted role in triglyceride homeostasis. Intracellularly, promotes hepatic very low density lipoprotein 1 (VLDL1) assembly and secretion; extracellularly, attenuates hydrolysis and clearance of triglyceride-rich lipoproteins (TRLs). Impairs the lipolysis of TRLs by inhibiting lipoprotein lipase and the hepatic uptake of TRLs by remnant receptors. Formed of several curved helices connected via semiflexible hinges, so that it can wrap tightly around the curved micelle surface and easily adapt to the different diameters of its natural binding partners.</text>
</comment>
<dbReference type="AlphaFoldDB" id="A0A7L1GKS7"/>
<feature type="non-terminal residue" evidence="14">
    <location>
        <position position="1"/>
    </location>
</feature>
<evidence type="ECO:0000256" key="2">
    <source>
        <dbReference type="ARBA" id="ARBA00011008"/>
    </source>
</evidence>
<dbReference type="PANTHER" id="PTHR14225:SF0">
    <property type="entry name" value="APOLIPOPROTEIN C-III"/>
    <property type="match status" value="1"/>
</dbReference>
<dbReference type="EMBL" id="VXBD01009387">
    <property type="protein sequence ID" value="NXN14345.1"/>
    <property type="molecule type" value="Genomic_DNA"/>
</dbReference>
<dbReference type="InterPro" id="IPR038195">
    <property type="entry name" value="Apo_CIII_sf"/>
</dbReference>
<evidence type="ECO:0000256" key="12">
    <source>
        <dbReference type="ARBA" id="ARBA00031173"/>
    </source>
</evidence>
<reference evidence="14 15" key="1">
    <citation type="submission" date="2019-09" db="EMBL/GenBank/DDBJ databases">
        <title>Bird 10,000 Genomes (B10K) Project - Family phase.</title>
        <authorList>
            <person name="Zhang G."/>
        </authorList>
    </citation>
    <scope>NUCLEOTIDE SEQUENCE [LARGE SCALE GENOMIC DNA]</scope>
    <source>
        <strain evidence="14">B10K-DU-001-78</strain>
        <tissue evidence="14">Muscle</tissue>
    </source>
</reference>
<protein>
    <recommendedName>
        <fullName evidence="3">Apolipoprotein C-III</fullName>
    </recommendedName>
    <alternativeName>
        <fullName evidence="12">Apolipoprotein C3</fullName>
    </alternativeName>
</protein>